<accession>A0A397VUT1</accession>
<name>A0A397VUT1_9GLOM</name>
<protein>
    <submittedName>
        <fullName evidence="1">Uncharacterized protein</fullName>
    </submittedName>
</protein>
<proteinExistence type="predicted"/>
<gene>
    <name evidence="1" type="ORF">C2G38_2167732</name>
</gene>
<comment type="caution">
    <text evidence="1">The sequence shown here is derived from an EMBL/GenBank/DDBJ whole genome shotgun (WGS) entry which is preliminary data.</text>
</comment>
<dbReference type="Proteomes" id="UP000266673">
    <property type="component" value="Unassembled WGS sequence"/>
</dbReference>
<evidence type="ECO:0000313" key="2">
    <source>
        <dbReference type="Proteomes" id="UP000266673"/>
    </source>
</evidence>
<keyword evidence="2" id="KW-1185">Reference proteome</keyword>
<reference evidence="1 2" key="1">
    <citation type="submission" date="2018-06" db="EMBL/GenBank/DDBJ databases">
        <title>Comparative genomics reveals the genomic features of Rhizophagus irregularis, R. cerebriforme, R. diaphanum and Gigaspora rosea, and their symbiotic lifestyle signature.</title>
        <authorList>
            <person name="Morin E."/>
            <person name="San Clemente H."/>
            <person name="Chen E.C.H."/>
            <person name="De La Providencia I."/>
            <person name="Hainaut M."/>
            <person name="Kuo A."/>
            <person name="Kohler A."/>
            <person name="Murat C."/>
            <person name="Tang N."/>
            <person name="Roy S."/>
            <person name="Loubradou J."/>
            <person name="Henrissat B."/>
            <person name="Grigoriev I.V."/>
            <person name="Corradi N."/>
            <person name="Roux C."/>
            <person name="Martin F.M."/>
        </authorList>
    </citation>
    <scope>NUCLEOTIDE SEQUENCE [LARGE SCALE GENOMIC DNA]</scope>
    <source>
        <strain evidence="1 2">DAOM 194757</strain>
    </source>
</reference>
<organism evidence="1 2">
    <name type="scientific">Gigaspora rosea</name>
    <dbReference type="NCBI Taxonomy" id="44941"/>
    <lineage>
        <taxon>Eukaryota</taxon>
        <taxon>Fungi</taxon>
        <taxon>Fungi incertae sedis</taxon>
        <taxon>Mucoromycota</taxon>
        <taxon>Glomeromycotina</taxon>
        <taxon>Glomeromycetes</taxon>
        <taxon>Diversisporales</taxon>
        <taxon>Gigasporaceae</taxon>
        <taxon>Gigaspora</taxon>
    </lineage>
</organism>
<evidence type="ECO:0000313" key="1">
    <source>
        <dbReference type="EMBL" id="RIB24739.1"/>
    </source>
</evidence>
<dbReference type="EMBL" id="QKWP01000203">
    <property type="protein sequence ID" value="RIB24739.1"/>
    <property type="molecule type" value="Genomic_DNA"/>
</dbReference>
<sequence length="80" mass="8738">MVVEKNLRQKSDSIEGVVRLGRDSIGESEGGIGDEWCLKRIGVRERKGGVRKGLLLGKGLLLDKCDGISEFLVNINIINS</sequence>
<dbReference type="AlphaFoldDB" id="A0A397VUT1"/>